<name>A0A0E9XLD4_ANGAN</name>
<keyword evidence="1" id="KW-0472">Membrane</keyword>
<reference evidence="2" key="1">
    <citation type="submission" date="2014-11" db="EMBL/GenBank/DDBJ databases">
        <authorList>
            <person name="Amaro Gonzalez C."/>
        </authorList>
    </citation>
    <scope>NUCLEOTIDE SEQUENCE</scope>
</reference>
<organism evidence="2">
    <name type="scientific">Anguilla anguilla</name>
    <name type="common">European freshwater eel</name>
    <name type="synonym">Muraena anguilla</name>
    <dbReference type="NCBI Taxonomy" id="7936"/>
    <lineage>
        <taxon>Eukaryota</taxon>
        <taxon>Metazoa</taxon>
        <taxon>Chordata</taxon>
        <taxon>Craniata</taxon>
        <taxon>Vertebrata</taxon>
        <taxon>Euteleostomi</taxon>
        <taxon>Actinopterygii</taxon>
        <taxon>Neopterygii</taxon>
        <taxon>Teleostei</taxon>
        <taxon>Anguilliformes</taxon>
        <taxon>Anguillidae</taxon>
        <taxon>Anguilla</taxon>
    </lineage>
</organism>
<evidence type="ECO:0000256" key="1">
    <source>
        <dbReference type="SAM" id="Phobius"/>
    </source>
</evidence>
<dbReference type="AlphaFoldDB" id="A0A0E9XLD4"/>
<dbReference type="EMBL" id="GBXM01005932">
    <property type="protein sequence ID" value="JAI02646.1"/>
    <property type="molecule type" value="Transcribed_RNA"/>
</dbReference>
<evidence type="ECO:0000313" key="2">
    <source>
        <dbReference type="EMBL" id="JAI02646.1"/>
    </source>
</evidence>
<accession>A0A0E9XLD4</accession>
<sequence>MYSDWWSSSLFFLIIIFYQYDYVTIVLSPYH</sequence>
<protein>
    <submittedName>
        <fullName evidence="2">Uncharacterized protein</fullName>
    </submittedName>
</protein>
<feature type="transmembrane region" description="Helical" evidence="1">
    <location>
        <begin position="6"/>
        <end position="27"/>
    </location>
</feature>
<proteinExistence type="predicted"/>
<keyword evidence="1" id="KW-0812">Transmembrane</keyword>
<keyword evidence="1" id="KW-1133">Transmembrane helix</keyword>
<reference evidence="2" key="2">
    <citation type="journal article" date="2015" name="Fish Shellfish Immunol.">
        <title>Early steps in the European eel (Anguilla anguilla)-Vibrio vulnificus interaction in the gills: Role of the RtxA13 toxin.</title>
        <authorList>
            <person name="Callol A."/>
            <person name="Pajuelo D."/>
            <person name="Ebbesson L."/>
            <person name="Teles M."/>
            <person name="MacKenzie S."/>
            <person name="Amaro C."/>
        </authorList>
    </citation>
    <scope>NUCLEOTIDE SEQUENCE</scope>
</reference>